<dbReference type="Gene3D" id="3.40.20.10">
    <property type="entry name" value="Severin"/>
    <property type="match status" value="1"/>
</dbReference>
<dbReference type="InterPro" id="IPR029006">
    <property type="entry name" value="ADF-H/Gelsolin-like_dom_sf"/>
</dbReference>
<dbReference type="GO" id="GO:0008154">
    <property type="term" value="P:actin polymerization or depolymerization"/>
    <property type="evidence" value="ECO:0007669"/>
    <property type="project" value="TreeGrafter"/>
</dbReference>
<dbReference type="AlphaFoldDB" id="A0A0R3T762"/>
<reference evidence="2 3" key="2">
    <citation type="submission" date="2018-11" db="EMBL/GenBank/DDBJ databases">
        <authorList>
            <consortium name="Pathogen Informatics"/>
        </authorList>
    </citation>
    <scope>NUCLEOTIDE SEQUENCE [LARGE SCALE GENOMIC DNA]</scope>
</reference>
<dbReference type="GO" id="GO:0005546">
    <property type="term" value="F:phosphatidylinositol-4,5-bisphosphate binding"/>
    <property type="evidence" value="ECO:0007669"/>
    <property type="project" value="TreeGrafter"/>
</dbReference>
<accession>A0A0R3T762</accession>
<evidence type="ECO:0000256" key="1">
    <source>
        <dbReference type="SAM" id="MobiDB-lite"/>
    </source>
</evidence>
<feature type="region of interest" description="Disordered" evidence="1">
    <location>
        <begin position="15"/>
        <end position="44"/>
    </location>
</feature>
<gene>
    <name evidence="2" type="ORF">HNAJ_LOCUS2899</name>
</gene>
<dbReference type="GO" id="GO:0005737">
    <property type="term" value="C:cytoplasm"/>
    <property type="evidence" value="ECO:0007669"/>
    <property type="project" value="TreeGrafter"/>
</dbReference>
<dbReference type="InterPro" id="IPR007122">
    <property type="entry name" value="Villin/Gelsolin"/>
</dbReference>
<name>A0A0R3T762_RODNA</name>
<dbReference type="GO" id="GO:0051016">
    <property type="term" value="P:barbed-end actin filament capping"/>
    <property type="evidence" value="ECO:0007669"/>
    <property type="project" value="TreeGrafter"/>
</dbReference>
<protein>
    <submittedName>
        <fullName evidence="4">Gelsolin-like domain-containing protein</fullName>
    </submittedName>
</protein>
<dbReference type="PANTHER" id="PTHR11977">
    <property type="entry name" value="VILLIN"/>
    <property type="match status" value="1"/>
</dbReference>
<dbReference type="SUPFAM" id="SSF55753">
    <property type="entry name" value="Actin depolymerizing proteins"/>
    <property type="match status" value="2"/>
</dbReference>
<dbReference type="GO" id="GO:0051015">
    <property type="term" value="F:actin filament binding"/>
    <property type="evidence" value="ECO:0007669"/>
    <property type="project" value="InterPro"/>
</dbReference>
<dbReference type="WBParaSite" id="HNAJ_0000290001-mRNA-1">
    <property type="protein sequence ID" value="HNAJ_0000290001-mRNA-1"/>
    <property type="gene ID" value="HNAJ_0000290001"/>
</dbReference>
<evidence type="ECO:0000313" key="2">
    <source>
        <dbReference type="EMBL" id="VDN98758.1"/>
    </source>
</evidence>
<reference evidence="4" key="1">
    <citation type="submission" date="2017-02" db="UniProtKB">
        <authorList>
            <consortium name="WormBaseParasite"/>
        </authorList>
    </citation>
    <scope>IDENTIFICATION</scope>
</reference>
<evidence type="ECO:0000313" key="3">
    <source>
        <dbReference type="Proteomes" id="UP000278807"/>
    </source>
</evidence>
<dbReference type="OrthoDB" id="28894at2759"/>
<sequence length="661" mass="74283">MESELPVNLFKFLSLNPSDSTTKETESQKKSSSKASGTEEQIYRESFKEPPPLANLLNLGGRFVGRGCGEGVRPFDGIMRHFFVETVGQLKIWRISEYIAKPLEVEHYGQFSRGETYVIRWPFRIYNNLYSSKKLSSFCVLDSPRVRLNFPRVTEDSDHLSSRQEAKKNEMKMNNTSVAQKATGDQCAYFFWHGSTSKITQQGSAALMTVEMDKERGPQRPSVRMFLVRGERGPESHLWQVVAELNSLRSYGIFLVVQNGKEESDDRCWLWIGSKASLVNVNAANHLIGEFEKGFPPELGSKNMRVTQLKESDKMNPQMTVFLSVLNGGESTDQQILPTLGQDIQRLIVWQLIYTLDQQLTPLRLPYALEPDITTSADFGLQVNTYVETHSLFLIIHGKDVVYLWHGWWPDTVTNGGSQLPSRKSSFSSKTGPTETSSVAMRRRRLVNVPTRPTSLPVESILQSSSHMSAGATNTTAVSPSSPLVEATSLNHRFITARLTALRCALSLAQRKIFDRNVNHNSGGFAPQQNGKSPDQIDNVEDVLDQLEKMKFSLQELQKNPKPPDLDITQRVSYVSRSLLGITRVEEAQLEEKFEFILKLCVCVPLLLTYLPHHVISIPFPTAQDFIESDLSFLHLAVNVCLDLFPFVAMDLLGGVGRGSD</sequence>
<dbReference type="GO" id="GO:0051014">
    <property type="term" value="P:actin filament severing"/>
    <property type="evidence" value="ECO:0007669"/>
    <property type="project" value="TreeGrafter"/>
</dbReference>
<organism evidence="4">
    <name type="scientific">Rodentolepis nana</name>
    <name type="common">Dwarf tapeworm</name>
    <name type="synonym">Hymenolepis nana</name>
    <dbReference type="NCBI Taxonomy" id="102285"/>
    <lineage>
        <taxon>Eukaryota</taxon>
        <taxon>Metazoa</taxon>
        <taxon>Spiralia</taxon>
        <taxon>Lophotrochozoa</taxon>
        <taxon>Platyhelminthes</taxon>
        <taxon>Cestoda</taxon>
        <taxon>Eucestoda</taxon>
        <taxon>Cyclophyllidea</taxon>
        <taxon>Hymenolepididae</taxon>
        <taxon>Rodentolepis</taxon>
    </lineage>
</organism>
<evidence type="ECO:0000313" key="4">
    <source>
        <dbReference type="WBParaSite" id="HNAJ_0000290001-mRNA-1"/>
    </source>
</evidence>
<dbReference type="Proteomes" id="UP000278807">
    <property type="component" value="Unassembled WGS sequence"/>
</dbReference>
<feature type="region of interest" description="Disordered" evidence="1">
    <location>
        <begin position="417"/>
        <end position="439"/>
    </location>
</feature>
<proteinExistence type="predicted"/>
<dbReference type="GO" id="GO:0015629">
    <property type="term" value="C:actin cytoskeleton"/>
    <property type="evidence" value="ECO:0007669"/>
    <property type="project" value="TreeGrafter"/>
</dbReference>
<keyword evidence="3" id="KW-1185">Reference proteome</keyword>
<dbReference type="EMBL" id="UZAE01001552">
    <property type="protein sequence ID" value="VDN98758.1"/>
    <property type="molecule type" value="Genomic_DNA"/>
</dbReference>
<dbReference type="PANTHER" id="PTHR11977:SF45">
    <property type="entry name" value="SUPERVILLIN"/>
    <property type="match status" value="1"/>
</dbReference>